<dbReference type="GO" id="GO:0008106">
    <property type="term" value="F:alcohol dehydrogenase (NADP+) activity"/>
    <property type="evidence" value="ECO:0007669"/>
    <property type="project" value="UniProtKB-EC"/>
</dbReference>
<dbReference type="InterPro" id="IPR002328">
    <property type="entry name" value="ADH_Zn_CS"/>
</dbReference>
<dbReference type="InterPro" id="IPR036291">
    <property type="entry name" value="NAD(P)-bd_dom_sf"/>
</dbReference>
<comment type="catalytic activity">
    <reaction evidence="10">
        <text>a primary alcohol + NADP(+) = an aldehyde + NADPH + H(+)</text>
        <dbReference type="Rhea" id="RHEA:15937"/>
        <dbReference type="ChEBI" id="CHEBI:15378"/>
        <dbReference type="ChEBI" id="CHEBI:15734"/>
        <dbReference type="ChEBI" id="CHEBI:17478"/>
        <dbReference type="ChEBI" id="CHEBI:57783"/>
        <dbReference type="ChEBI" id="CHEBI:58349"/>
        <dbReference type="EC" id="1.1.1.2"/>
    </reaction>
    <physiologicalReaction direction="left-to-right" evidence="10">
        <dbReference type="Rhea" id="RHEA:15938"/>
    </physiologicalReaction>
    <physiologicalReaction direction="right-to-left" evidence="10">
        <dbReference type="Rhea" id="RHEA:15939"/>
    </physiologicalReaction>
</comment>
<evidence type="ECO:0000256" key="10">
    <source>
        <dbReference type="ARBA" id="ARBA00050997"/>
    </source>
</evidence>
<dbReference type="SMART" id="SM00829">
    <property type="entry name" value="PKS_ER"/>
    <property type="match status" value="1"/>
</dbReference>
<name>A0AAD5RFM6_9PEZI</name>
<protein>
    <recommendedName>
        <fullName evidence="9">alcohol dehydrogenase (NADP(+))</fullName>
        <ecNumber evidence="9">1.1.1.2</ecNumber>
    </recommendedName>
</protein>
<dbReference type="FunFam" id="3.40.50.720:FF:000158">
    <property type="entry name" value="Zinc-binding alcohol dehydrogenase"/>
    <property type="match status" value="1"/>
</dbReference>
<evidence type="ECO:0000256" key="6">
    <source>
        <dbReference type="ARBA" id="ARBA00022833"/>
    </source>
</evidence>
<dbReference type="PROSITE" id="PS00059">
    <property type="entry name" value="ADH_ZINC"/>
    <property type="match status" value="1"/>
</dbReference>
<dbReference type="GO" id="GO:0008270">
    <property type="term" value="F:zinc ion binding"/>
    <property type="evidence" value="ECO:0007669"/>
    <property type="project" value="InterPro"/>
</dbReference>
<evidence type="ECO:0000256" key="2">
    <source>
        <dbReference type="ARBA" id="ARBA00008072"/>
    </source>
</evidence>
<dbReference type="PANTHER" id="PTHR42683">
    <property type="entry name" value="ALDEHYDE REDUCTASE"/>
    <property type="match status" value="1"/>
</dbReference>
<dbReference type="SUPFAM" id="SSF51735">
    <property type="entry name" value="NAD(P)-binding Rossmann-fold domains"/>
    <property type="match status" value="1"/>
</dbReference>
<evidence type="ECO:0000256" key="5">
    <source>
        <dbReference type="ARBA" id="ARBA00022723"/>
    </source>
</evidence>
<keyword evidence="7" id="KW-0521">NADP</keyword>
<gene>
    <name evidence="13" type="ORF">MKZ38_000330</name>
</gene>
<evidence type="ECO:0000256" key="3">
    <source>
        <dbReference type="ARBA" id="ARBA00011738"/>
    </source>
</evidence>
<dbReference type="Gene3D" id="3.40.50.720">
    <property type="entry name" value="NAD(P)-binding Rossmann-like Domain"/>
    <property type="match status" value="1"/>
</dbReference>
<feature type="domain" description="Enoyl reductase (ER)" evidence="12">
    <location>
        <begin position="21"/>
        <end position="349"/>
    </location>
</feature>
<dbReference type="InterPro" id="IPR047109">
    <property type="entry name" value="CAD-like"/>
</dbReference>
<dbReference type="Pfam" id="PF08240">
    <property type="entry name" value="ADH_N"/>
    <property type="match status" value="1"/>
</dbReference>
<dbReference type="EMBL" id="JAKWBI020001088">
    <property type="protein sequence ID" value="KAJ2891462.1"/>
    <property type="molecule type" value="Genomic_DNA"/>
</dbReference>
<keyword evidence="8" id="KW-0560">Oxidoreductase</keyword>
<evidence type="ECO:0000313" key="14">
    <source>
        <dbReference type="Proteomes" id="UP001201980"/>
    </source>
</evidence>
<comment type="similarity">
    <text evidence="2 11">Belongs to the zinc-containing alcohol dehydrogenase family.</text>
</comment>
<dbReference type="InterPro" id="IPR013154">
    <property type="entry name" value="ADH-like_N"/>
</dbReference>
<keyword evidence="4" id="KW-0597">Phosphoprotein</keyword>
<keyword evidence="5 11" id="KW-0479">Metal-binding</keyword>
<proteinExistence type="inferred from homology"/>
<dbReference type="InterPro" id="IPR020843">
    <property type="entry name" value="ER"/>
</dbReference>
<accession>A0AAD5RFM6</accession>
<evidence type="ECO:0000313" key="13">
    <source>
        <dbReference type="EMBL" id="KAJ2891462.1"/>
    </source>
</evidence>
<dbReference type="CDD" id="cd05283">
    <property type="entry name" value="CAD1"/>
    <property type="match status" value="1"/>
</dbReference>
<dbReference type="EC" id="1.1.1.2" evidence="9"/>
<comment type="caution">
    <text evidence="13">The sequence shown here is derived from an EMBL/GenBank/DDBJ whole genome shotgun (WGS) entry which is preliminary data.</text>
</comment>
<dbReference type="Proteomes" id="UP001201980">
    <property type="component" value="Unassembled WGS sequence"/>
</dbReference>
<dbReference type="GO" id="GO:0006066">
    <property type="term" value="P:alcohol metabolic process"/>
    <property type="evidence" value="ECO:0007669"/>
    <property type="project" value="UniProtKB-ARBA"/>
</dbReference>
<dbReference type="InterPro" id="IPR013149">
    <property type="entry name" value="ADH-like_C"/>
</dbReference>
<evidence type="ECO:0000259" key="12">
    <source>
        <dbReference type="SMART" id="SM00829"/>
    </source>
</evidence>
<organism evidence="13 14">
    <name type="scientific">Zalerion maritima</name>
    <dbReference type="NCBI Taxonomy" id="339359"/>
    <lineage>
        <taxon>Eukaryota</taxon>
        <taxon>Fungi</taxon>
        <taxon>Dikarya</taxon>
        <taxon>Ascomycota</taxon>
        <taxon>Pezizomycotina</taxon>
        <taxon>Sordariomycetes</taxon>
        <taxon>Lulworthiomycetidae</taxon>
        <taxon>Lulworthiales</taxon>
        <taxon>Lulworthiaceae</taxon>
        <taxon>Zalerion</taxon>
    </lineage>
</organism>
<sequence>MGSQSREFQGWLGLDADSVKGNMKWQSYAPKDWEETDVDIKISHCGICGSDIHTLRSGWKPSDYPVCVGHEIIGTAIRVGSAVKHVKVGDRVGVGAQSDSCQNRPGIRPNKDEDCAECAQGLESYCARMVGTYGSRHFNGGKSLGGYGLYNRAPGHFVIPIPEGLDSADAAPMLCAGVTVYSPLKRFGAGPGKKVGIVGLGGLGHFGVLFARALGADKVVAISRREDKRADALKLGADAYVATAEEEGWAKKHKSSLDLIISTVSSAQMPLGDYMGMLKAGGTLVQVGAPEDGALPINAFNLIGGGKKVAGSMIGSPSEITEMLRMAADKGVKPWVEKRAMKDANQAVLDMVAGNARYRYVLVNEGIENQVQAAL</sequence>
<dbReference type="SUPFAM" id="SSF50129">
    <property type="entry name" value="GroES-like"/>
    <property type="match status" value="1"/>
</dbReference>
<evidence type="ECO:0000256" key="11">
    <source>
        <dbReference type="RuleBase" id="RU361277"/>
    </source>
</evidence>
<dbReference type="AlphaFoldDB" id="A0AAD5RFM6"/>
<comment type="cofactor">
    <cofactor evidence="1 11">
        <name>Zn(2+)</name>
        <dbReference type="ChEBI" id="CHEBI:29105"/>
    </cofactor>
</comment>
<evidence type="ECO:0000256" key="9">
    <source>
        <dbReference type="ARBA" id="ARBA00024074"/>
    </source>
</evidence>
<evidence type="ECO:0000256" key="7">
    <source>
        <dbReference type="ARBA" id="ARBA00022857"/>
    </source>
</evidence>
<evidence type="ECO:0000256" key="4">
    <source>
        <dbReference type="ARBA" id="ARBA00022553"/>
    </source>
</evidence>
<keyword evidence="6 11" id="KW-0862">Zinc</keyword>
<keyword evidence="14" id="KW-1185">Reference proteome</keyword>
<reference evidence="13" key="1">
    <citation type="submission" date="2022-07" db="EMBL/GenBank/DDBJ databases">
        <title>Draft genome sequence of Zalerion maritima ATCC 34329, a (micro)plastics degrading marine fungus.</title>
        <authorList>
            <person name="Paco A."/>
            <person name="Goncalves M.F.M."/>
            <person name="Rocha-Santos T.A.P."/>
            <person name="Alves A."/>
        </authorList>
    </citation>
    <scope>NUCLEOTIDE SEQUENCE</scope>
    <source>
        <strain evidence="13">ATCC 34329</strain>
    </source>
</reference>
<evidence type="ECO:0000256" key="8">
    <source>
        <dbReference type="ARBA" id="ARBA00023002"/>
    </source>
</evidence>
<dbReference type="InterPro" id="IPR011032">
    <property type="entry name" value="GroES-like_sf"/>
</dbReference>
<evidence type="ECO:0000256" key="1">
    <source>
        <dbReference type="ARBA" id="ARBA00001947"/>
    </source>
</evidence>
<dbReference type="Gene3D" id="3.90.180.10">
    <property type="entry name" value="Medium-chain alcohol dehydrogenases, catalytic domain"/>
    <property type="match status" value="1"/>
</dbReference>
<comment type="subunit">
    <text evidence="3">Homodimer.</text>
</comment>
<dbReference type="Pfam" id="PF00107">
    <property type="entry name" value="ADH_zinc_N"/>
    <property type="match status" value="1"/>
</dbReference>